<evidence type="ECO:0000256" key="7">
    <source>
        <dbReference type="ARBA" id="ARBA00022786"/>
    </source>
</evidence>
<keyword evidence="4" id="KW-0963">Cytoplasm</keyword>
<evidence type="ECO:0000256" key="2">
    <source>
        <dbReference type="ARBA" id="ARBA00004496"/>
    </source>
</evidence>
<evidence type="ECO:0000256" key="8">
    <source>
        <dbReference type="ARBA" id="ARBA00022833"/>
    </source>
</evidence>
<protein>
    <submittedName>
        <fullName evidence="13">Ring-box protein, putative</fullName>
    </submittedName>
</protein>
<accession>A0A088RSC3</accession>
<proteinExistence type="predicted"/>
<dbReference type="PROSITE" id="PS50089">
    <property type="entry name" value="ZF_RING_2"/>
    <property type="match status" value="1"/>
</dbReference>
<dbReference type="VEuPathDB" id="TriTrypDB:LPAL13_240022900"/>
<dbReference type="VEuPathDB" id="TriTrypDB:LPMP_241580"/>
<evidence type="ECO:0000259" key="12">
    <source>
        <dbReference type="PROSITE" id="PS50089"/>
    </source>
</evidence>
<evidence type="ECO:0000313" key="13">
    <source>
        <dbReference type="EMBL" id="AIN98790.1"/>
    </source>
</evidence>
<dbReference type="EMBL" id="CP009393">
    <property type="protein sequence ID" value="AIN98790.1"/>
    <property type="molecule type" value="Genomic_DNA"/>
</dbReference>
<dbReference type="SUPFAM" id="SSF57850">
    <property type="entry name" value="RING/U-box"/>
    <property type="match status" value="1"/>
</dbReference>
<dbReference type="RefSeq" id="XP_010699497.1">
    <property type="nucleotide sequence ID" value="XM_010701195.1"/>
</dbReference>
<dbReference type="InterPro" id="IPR051031">
    <property type="entry name" value="RING-box_E3_Ubiquitin_Ligase"/>
</dbReference>
<dbReference type="eggNOG" id="KOG2930">
    <property type="taxonomic scope" value="Eukaryota"/>
</dbReference>
<evidence type="ECO:0000256" key="6">
    <source>
        <dbReference type="ARBA" id="ARBA00022771"/>
    </source>
</evidence>
<dbReference type="InterPro" id="IPR001841">
    <property type="entry name" value="Znf_RING"/>
</dbReference>
<reference evidence="13 14" key="1">
    <citation type="journal article" date="2015" name="Sci. Rep.">
        <title>The genome of Leishmania panamensis: insights into genomics of the L. (Viannia) subgenus.</title>
        <authorList>
            <person name="Llanes A."/>
            <person name="Restrepo C.M."/>
            <person name="Vecchio G.D."/>
            <person name="Anguizola F.J."/>
            <person name="Lleonart R."/>
        </authorList>
    </citation>
    <scope>NUCLEOTIDE SEQUENCE [LARGE SCALE GENOMIC DNA]</scope>
    <source>
        <strain evidence="13 14">MHOM/PA/94/PSC-1</strain>
    </source>
</reference>
<dbReference type="FunFam" id="3.30.40.10:FF:000846">
    <property type="entry name" value="Ring-box protein, putative"/>
    <property type="match status" value="1"/>
</dbReference>
<evidence type="ECO:0000256" key="3">
    <source>
        <dbReference type="ARBA" id="ARBA00004906"/>
    </source>
</evidence>
<dbReference type="Proteomes" id="UP000063063">
    <property type="component" value="Chromosome 24"/>
</dbReference>
<dbReference type="GO" id="GO:0005634">
    <property type="term" value="C:nucleus"/>
    <property type="evidence" value="ECO:0007669"/>
    <property type="project" value="UniProtKB-SubCell"/>
</dbReference>
<evidence type="ECO:0000256" key="9">
    <source>
        <dbReference type="ARBA" id="ARBA00023242"/>
    </source>
</evidence>
<dbReference type="KEGG" id="lpan:LPMP_241580"/>
<evidence type="ECO:0000256" key="5">
    <source>
        <dbReference type="ARBA" id="ARBA00022723"/>
    </source>
</evidence>
<feature type="region of interest" description="Disordered" evidence="11">
    <location>
        <begin position="1"/>
        <end position="21"/>
    </location>
</feature>
<evidence type="ECO:0000313" key="14">
    <source>
        <dbReference type="Proteomes" id="UP000063063"/>
    </source>
</evidence>
<dbReference type="InterPro" id="IPR013083">
    <property type="entry name" value="Znf_RING/FYVE/PHD"/>
</dbReference>
<comment type="pathway">
    <text evidence="3">Protein modification; protein ubiquitination.</text>
</comment>
<keyword evidence="6 10" id="KW-0863">Zinc-finger</keyword>
<dbReference type="AlphaFoldDB" id="A0A088RSC3"/>
<keyword evidence="7" id="KW-0833">Ubl conjugation pathway</keyword>
<evidence type="ECO:0000256" key="4">
    <source>
        <dbReference type="ARBA" id="ARBA00022490"/>
    </source>
</evidence>
<comment type="subcellular location">
    <subcellularLocation>
        <location evidence="2">Cytoplasm</location>
    </subcellularLocation>
    <subcellularLocation>
        <location evidence="1">Nucleus</location>
    </subcellularLocation>
</comment>
<feature type="domain" description="RING-type" evidence="12">
    <location>
        <begin position="60"/>
        <end position="104"/>
    </location>
</feature>
<dbReference type="InterPro" id="IPR024766">
    <property type="entry name" value="Znf_RING_H2"/>
</dbReference>
<dbReference type="GeneID" id="22575567"/>
<keyword evidence="14" id="KW-1185">Reference proteome</keyword>
<dbReference type="Gene3D" id="3.30.40.10">
    <property type="entry name" value="Zinc/RING finger domain, C3HC4 (zinc finger)"/>
    <property type="match status" value="1"/>
</dbReference>
<sequence length="119" mass="13275">MSAEATSTAPAASDAESPSMWMPGDRQLFTVEEFYPVYFSAWERETGLCSICCNQVEGPCVVCQSNAEVTSAECSITWGECGHAFHTHCIEKWLKTRPVCPLDNKEWKDRSDWNTSATV</sequence>
<feature type="compositionally biased region" description="Low complexity" evidence="11">
    <location>
        <begin position="1"/>
        <end position="19"/>
    </location>
</feature>
<keyword evidence="9" id="KW-0539">Nucleus</keyword>
<evidence type="ECO:0000256" key="11">
    <source>
        <dbReference type="SAM" id="MobiDB-lite"/>
    </source>
</evidence>
<dbReference type="GO" id="GO:0008270">
    <property type="term" value="F:zinc ion binding"/>
    <property type="evidence" value="ECO:0007669"/>
    <property type="project" value="UniProtKB-KW"/>
</dbReference>
<evidence type="ECO:0000256" key="1">
    <source>
        <dbReference type="ARBA" id="ARBA00004123"/>
    </source>
</evidence>
<dbReference type="OrthoDB" id="8962942at2759"/>
<dbReference type="PANTHER" id="PTHR11210">
    <property type="entry name" value="RING BOX"/>
    <property type="match status" value="1"/>
</dbReference>
<evidence type="ECO:0000256" key="10">
    <source>
        <dbReference type="PROSITE-ProRule" id="PRU00175"/>
    </source>
</evidence>
<organism evidence="13 14">
    <name type="scientific">Leishmania panamensis</name>
    <dbReference type="NCBI Taxonomy" id="5679"/>
    <lineage>
        <taxon>Eukaryota</taxon>
        <taxon>Discoba</taxon>
        <taxon>Euglenozoa</taxon>
        <taxon>Kinetoplastea</taxon>
        <taxon>Metakinetoplastina</taxon>
        <taxon>Trypanosomatida</taxon>
        <taxon>Trypanosomatidae</taxon>
        <taxon>Leishmaniinae</taxon>
        <taxon>Leishmania</taxon>
        <taxon>Leishmania guyanensis species complex</taxon>
    </lineage>
</organism>
<dbReference type="Pfam" id="PF12678">
    <property type="entry name" value="zf-rbx1"/>
    <property type="match status" value="1"/>
</dbReference>
<name>A0A088RSC3_LEIPA</name>
<keyword evidence="8" id="KW-0862">Zinc</keyword>
<dbReference type="GO" id="GO:0005737">
    <property type="term" value="C:cytoplasm"/>
    <property type="evidence" value="ECO:0007669"/>
    <property type="project" value="UniProtKB-SubCell"/>
</dbReference>
<gene>
    <name evidence="13" type="ORF">LPMP_241580</name>
</gene>
<keyword evidence="5" id="KW-0479">Metal-binding</keyword>